<proteinExistence type="inferred from homology"/>
<feature type="transmembrane region" description="Helical" evidence="6">
    <location>
        <begin position="40"/>
        <end position="59"/>
    </location>
</feature>
<evidence type="ECO:0000256" key="2">
    <source>
        <dbReference type="ARBA" id="ARBA00009399"/>
    </source>
</evidence>
<evidence type="ECO:0000256" key="6">
    <source>
        <dbReference type="SAM" id="Phobius"/>
    </source>
</evidence>
<dbReference type="PANTHER" id="PTHR38459">
    <property type="entry name" value="PROPHAGE BACTOPRENOL-LINKED GLUCOSE TRANSLOCASE HOMOLOG"/>
    <property type="match status" value="1"/>
</dbReference>
<comment type="caution">
    <text evidence="8">The sequence shown here is derived from an EMBL/GenBank/DDBJ whole genome shotgun (WGS) entry which is preliminary data.</text>
</comment>
<evidence type="ECO:0000259" key="7">
    <source>
        <dbReference type="Pfam" id="PF04138"/>
    </source>
</evidence>
<evidence type="ECO:0000256" key="1">
    <source>
        <dbReference type="ARBA" id="ARBA00004141"/>
    </source>
</evidence>
<feature type="domain" description="GtrA/DPMS transmembrane" evidence="7">
    <location>
        <begin position="11"/>
        <end position="140"/>
    </location>
</feature>
<dbReference type="PANTHER" id="PTHR38459:SF1">
    <property type="entry name" value="PROPHAGE BACTOPRENOL-LINKED GLUCOSE TRANSLOCASE HOMOLOG"/>
    <property type="match status" value="1"/>
</dbReference>
<protein>
    <submittedName>
        <fullName evidence="8">GtrA family protein</fullName>
    </submittedName>
</protein>
<dbReference type="Pfam" id="PF04138">
    <property type="entry name" value="GtrA_DPMS_TM"/>
    <property type="match status" value="1"/>
</dbReference>
<reference evidence="8" key="1">
    <citation type="submission" date="2022-06" db="EMBL/GenBank/DDBJ databases">
        <title>Aquibacillus sp. a new bacterium isolated from soil saline samples.</title>
        <authorList>
            <person name="Galisteo C."/>
            <person name="De La Haba R."/>
            <person name="Sanchez-Porro C."/>
            <person name="Ventosa A."/>
        </authorList>
    </citation>
    <scope>NUCLEOTIDE SEQUENCE</scope>
    <source>
        <strain evidence="8">3ASR75-11</strain>
    </source>
</reference>
<comment type="similarity">
    <text evidence="2">Belongs to the GtrA family.</text>
</comment>
<feature type="transmembrane region" description="Helical" evidence="6">
    <location>
        <begin position="79"/>
        <end position="102"/>
    </location>
</feature>
<comment type="subcellular location">
    <subcellularLocation>
        <location evidence="1">Membrane</location>
        <topology evidence="1">Multi-pass membrane protein</topology>
    </subcellularLocation>
</comment>
<feature type="transmembrane region" description="Helical" evidence="6">
    <location>
        <begin position="12"/>
        <end position="34"/>
    </location>
</feature>
<feature type="transmembrane region" description="Helical" evidence="6">
    <location>
        <begin position="122"/>
        <end position="140"/>
    </location>
</feature>
<dbReference type="EMBL" id="JAMQKB010000001">
    <property type="protein sequence ID" value="MDC3422980.1"/>
    <property type="molecule type" value="Genomic_DNA"/>
</dbReference>
<organism evidence="8 9">
    <name type="scientific">Terrihalobacillus insolitus</name>
    <dbReference type="NCBI Taxonomy" id="2950438"/>
    <lineage>
        <taxon>Bacteria</taxon>
        <taxon>Bacillati</taxon>
        <taxon>Bacillota</taxon>
        <taxon>Bacilli</taxon>
        <taxon>Bacillales</taxon>
        <taxon>Bacillaceae</taxon>
        <taxon>Terrihalobacillus</taxon>
    </lineage>
</organism>
<keyword evidence="9" id="KW-1185">Reference proteome</keyword>
<evidence type="ECO:0000256" key="3">
    <source>
        <dbReference type="ARBA" id="ARBA00022692"/>
    </source>
</evidence>
<evidence type="ECO:0000313" key="9">
    <source>
        <dbReference type="Proteomes" id="UP001145050"/>
    </source>
</evidence>
<dbReference type="GO" id="GO:0005886">
    <property type="term" value="C:plasma membrane"/>
    <property type="evidence" value="ECO:0007669"/>
    <property type="project" value="TreeGrafter"/>
</dbReference>
<name>A0A9X4ALZ7_9BACI</name>
<dbReference type="InterPro" id="IPR051401">
    <property type="entry name" value="GtrA_CellWall_Glycosyl"/>
</dbReference>
<gene>
    <name evidence="8" type="ORF">NC797_00475</name>
</gene>
<dbReference type="InterPro" id="IPR007267">
    <property type="entry name" value="GtrA_DPMS_TM"/>
</dbReference>
<evidence type="ECO:0000256" key="4">
    <source>
        <dbReference type="ARBA" id="ARBA00022989"/>
    </source>
</evidence>
<accession>A0A9X4ALZ7</accession>
<dbReference type="GO" id="GO:0000271">
    <property type="term" value="P:polysaccharide biosynthetic process"/>
    <property type="evidence" value="ECO:0007669"/>
    <property type="project" value="InterPro"/>
</dbReference>
<dbReference type="RefSeq" id="WP_272434620.1">
    <property type="nucleotide sequence ID" value="NZ_JAMQKB010000001.1"/>
</dbReference>
<sequence>MAQKTKIQIIQFSFIGIANALIDIGSLNVLLFLWPTEGASTLLIFNTISYTLAIINSYIWNSKYTFSHRANFNYKQIGLFTFQALIALLVSNLVFIGFYELLKDGFFIQVPKFINHNISKGVAMFLSSSTSYLLMRYLVFRKSKPAKDVKS</sequence>
<dbReference type="Proteomes" id="UP001145050">
    <property type="component" value="Unassembled WGS sequence"/>
</dbReference>
<evidence type="ECO:0000313" key="8">
    <source>
        <dbReference type="EMBL" id="MDC3422980.1"/>
    </source>
</evidence>
<keyword evidence="4 6" id="KW-1133">Transmembrane helix</keyword>
<keyword evidence="3 6" id="KW-0812">Transmembrane</keyword>
<evidence type="ECO:0000256" key="5">
    <source>
        <dbReference type="ARBA" id="ARBA00023136"/>
    </source>
</evidence>
<keyword evidence="5 6" id="KW-0472">Membrane</keyword>
<dbReference type="AlphaFoldDB" id="A0A9X4ALZ7"/>